<sequence length="397" mass="44247">MLYINKLEELPMTICKLNKKAAGKNAVIVGYVMKPAREEDFAKRGAFPMNPTPNGLIFVPLTFDTPLSSQLQVVDVVLHKATDEIMSIELGSNSESSNGVTYTSGMQELQRFMEHHSNFFAIDPLDNIYPVLDRLKIQLVLLGLQDLNAEGRLTIRGAHFLKVNDFNESDLAQRLPEAKLSFPCIVKPQVACGVADAHSMALVFEIEDFKHLSVPLPAVVQEYINHSSTLFKFYVLGETVFHAVKKSIPKFQYFEEIICKETAQNLYCLIGSNQRVLPLPPSFDLQFLAFSIFSCLKSLPTDTESQHPGDAVSCKVDLDLELVKDAAKWLARTLDLTIFGFDVVVQEGTGDHVIVDVNYLPSFKEVHNDIAIPAFWDAIKTKYESKKTKAATPASSS</sequence>
<accession>A0ACC0YG11</accession>
<protein>
    <submittedName>
        <fullName evidence="1">Uncharacterized protein</fullName>
    </submittedName>
</protein>
<evidence type="ECO:0000313" key="1">
    <source>
        <dbReference type="EMBL" id="KAJ0035062.1"/>
    </source>
</evidence>
<evidence type="ECO:0000313" key="2">
    <source>
        <dbReference type="Proteomes" id="UP001163603"/>
    </source>
</evidence>
<comment type="caution">
    <text evidence="1">The sequence shown here is derived from an EMBL/GenBank/DDBJ whole genome shotgun (WGS) entry which is preliminary data.</text>
</comment>
<dbReference type="Proteomes" id="UP001163603">
    <property type="component" value="Chromosome 7"/>
</dbReference>
<organism evidence="1 2">
    <name type="scientific">Pistacia integerrima</name>
    <dbReference type="NCBI Taxonomy" id="434235"/>
    <lineage>
        <taxon>Eukaryota</taxon>
        <taxon>Viridiplantae</taxon>
        <taxon>Streptophyta</taxon>
        <taxon>Embryophyta</taxon>
        <taxon>Tracheophyta</taxon>
        <taxon>Spermatophyta</taxon>
        <taxon>Magnoliopsida</taxon>
        <taxon>eudicotyledons</taxon>
        <taxon>Gunneridae</taxon>
        <taxon>Pentapetalae</taxon>
        <taxon>rosids</taxon>
        <taxon>malvids</taxon>
        <taxon>Sapindales</taxon>
        <taxon>Anacardiaceae</taxon>
        <taxon>Pistacia</taxon>
    </lineage>
</organism>
<dbReference type="EMBL" id="CM047742">
    <property type="protein sequence ID" value="KAJ0035062.1"/>
    <property type="molecule type" value="Genomic_DNA"/>
</dbReference>
<reference evidence="2" key="1">
    <citation type="journal article" date="2023" name="G3 (Bethesda)">
        <title>Genome assembly and association tests identify interacting loci associated with vigor, precocity, and sex in interspecific pistachio rootstocks.</title>
        <authorList>
            <person name="Palmer W."/>
            <person name="Jacygrad E."/>
            <person name="Sagayaradj S."/>
            <person name="Cavanaugh K."/>
            <person name="Han R."/>
            <person name="Bertier L."/>
            <person name="Beede B."/>
            <person name="Kafkas S."/>
            <person name="Golino D."/>
            <person name="Preece J."/>
            <person name="Michelmore R."/>
        </authorList>
    </citation>
    <scope>NUCLEOTIDE SEQUENCE [LARGE SCALE GENOMIC DNA]</scope>
</reference>
<proteinExistence type="predicted"/>
<gene>
    <name evidence="1" type="ORF">Pint_26380</name>
</gene>
<name>A0ACC0YG11_9ROSI</name>
<keyword evidence="2" id="KW-1185">Reference proteome</keyword>